<dbReference type="PROSITE" id="PS00122">
    <property type="entry name" value="CARBOXYLESTERASE_B_1"/>
    <property type="match status" value="1"/>
</dbReference>
<organism evidence="6 7">
    <name type="scientific">Glycomyces buryatensis</name>
    <dbReference type="NCBI Taxonomy" id="2570927"/>
    <lineage>
        <taxon>Bacteria</taxon>
        <taxon>Bacillati</taxon>
        <taxon>Actinomycetota</taxon>
        <taxon>Actinomycetes</taxon>
        <taxon>Glycomycetales</taxon>
        <taxon>Glycomycetaceae</taxon>
        <taxon>Glycomyces</taxon>
    </lineage>
</organism>
<dbReference type="InterPro" id="IPR050309">
    <property type="entry name" value="Type-B_Carboxylest/Lipase"/>
</dbReference>
<reference evidence="6 7" key="2">
    <citation type="submission" date="2019-05" db="EMBL/GenBank/DDBJ databases">
        <title>Glycomyces buryatensis sp. nov.</title>
        <authorList>
            <person name="Nikitina E."/>
        </authorList>
    </citation>
    <scope>NUCLEOTIDE SEQUENCE [LARGE SCALE GENOMIC DNA]</scope>
    <source>
        <strain evidence="6 7">18</strain>
    </source>
</reference>
<comment type="similarity">
    <text evidence="1 3">Belongs to the type-B carboxylesterase/lipase family.</text>
</comment>
<dbReference type="EMBL" id="STGY01000051">
    <property type="protein sequence ID" value="THV41190.1"/>
    <property type="molecule type" value="Genomic_DNA"/>
</dbReference>
<dbReference type="OrthoDB" id="4308422at2"/>
<dbReference type="InterPro" id="IPR019826">
    <property type="entry name" value="Carboxylesterase_B_AS"/>
</dbReference>
<evidence type="ECO:0000313" key="6">
    <source>
        <dbReference type="EMBL" id="THV41190.1"/>
    </source>
</evidence>
<dbReference type="PROSITE" id="PS51257">
    <property type="entry name" value="PROKAR_LIPOPROTEIN"/>
    <property type="match status" value="1"/>
</dbReference>
<dbReference type="PANTHER" id="PTHR11559">
    <property type="entry name" value="CARBOXYLESTERASE"/>
    <property type="match status" value="1"/>
</dbReference>
<dbReference type="InterPro" id="IPR019819">
    <property type="entry name" value="Carboxylesterase_B_CS"/>
</dbReference>
<dbReference type="Gene3D" id="3.40.50.1820">
    <property type="entry name" value="alpha/beta hydrolase"/>
    <property type="match status" value="1"/>
</dbReference>
<dbReference type="InterPro" id="IPR029058">
    <property type="entry name" value="AB_hydrolase_fold"/>
</dbReference>
<feature type="region of interest" description="Disordered" evidence="4">
    <location>
        <begin position="484"/>
        <end position="512"/>
    </location>
</feature>
<accession>A0A4S8QA98</accession>
<evidence type="ECO:0000313" key="7">
    <source>
        <dbReference type="Proteomes" id="UP000308760"/>
    </source>
</evidence>
<gene>
    <name evidence="6" type="ORF">FAB82_13150</name>
</gene>
<dbReference type="GO" id="GO:0016787">
    <property type="term" value="F:hydrolase activity"/>
    <property type="evidence" value="ECO:0007669"/>
    <property type="project" value="UniProtKB-KW"/>
</dbReference>
<keyword evidence="2 3" id="KW-0378">Hydrolase</keyword>
<dbReference type="SUPFAM" id="SSF53474">
    <property type="entry name" value="alpha/beta-Hydrolases"/>
    <property type="match status" value="1"/>
</dbReference>
<dbReference type="PROSITE" id="PS00941">
    <property type="entry name" value="CARBOXYLESTERASE_B_2"/>
    <property type="match status" value="1"/>
</dbReference>
<dbReference type="Proteomes" id="UP000308760">
    <property type="component" value="Unassembled WGS sequence"/>
</dbReference>
<feature type="domain" description="Carboxylesterase type B" evidence="5">
    <location>
        <begin position="45"/>
        <end position="504"/>
    </location>
</feature>
<reference evidence="7" key="1">
    <citation type="submission" date="2019-04" db="EMBL/GenBank/DDBJ databases">
        <title>Nocardioides xinjiangensis sp. nov.</title>
        <authorList>
            <person name="Liu S."/>
        </authorList>
    </citation>
    <scope>NUCLEOTIDE SEQUENCE [LARGE SCALE GENOMIC DNA]</scope>
    <source>
        <strain evidence="7">18</strain>
    </source>
</reference>
<evidence type="ECO:0000259" key="5">
    <source>
        <dbReference type="Pfam" id="PF00135"/>
    </source>
</evidence>
<feature type="chain" id="PRO_5021008280" description="Carboxylic ester hydrolase" evidence="3">
    <location>
        <begin position="32"/>
        <end position="529"/>
    </location>
</feature>
<evidence type="ECO:0000256" key="1">
    <source>
        <dbReference type="ARBA" id="ARBA00005964"/>
    </source>
</evidence>
<dbReference type="Pfam" id="PF00135">
    <property type="entry name" value="COesterase"/>
    <property type="match status" value="1"/>
</dbReference>
<keyword evidence="7" id="KW-1185">Reference proteome</keyword>
<dbReference type="RefSeq" id="WP_136534990.1">
    <property type="nucleotide sequence ID" value="NZ_STGY01000051.1"/>
</dbReference>
<evidence type="ECO:0000256" key="3">
    <source>
        <dbReference type="RuleBase" id="RU361235"/>
    </source>
</evidence>
<feature type="compositionally biased region" description="Basic and acidic residues" evidence="4">
    <location>
        <begin position="496"/>
        <end position="506"/>
    </location>
</feature>
<feature type="signal peptide" evidence="3">
    <location>
        <begin position="1"/>
        <end position="31"/>
    </location>
</feature>
<dbReference type="EC" id="3.1.1.-" evidence="3"/>
<sequence>MQLKTSAKRAASILAASAIAAGAVACGTAQADAVDAETTTHSGSTLVTTESGQLQGAASKGVRSWLGVPYAAPPVDDLRWVPTEDAESWEGVREATEFGSPCAQGTSAMGMPGIPGTDEDCLYLNVYAPETGAEDLPVMVWLHGGGNTYGAAEQYDPSRLVADGDVVVVTVNYRLGLFGSLAHPVLDGEDGETLSGNYGLQDQQAAFEWVRSEAAAFGGDSGNVTLFGESGGGYDVCAHLASAGSAGLFDKAIMQSANCATDWATTRADGQATAAAVAEALCEDVPEVDLAVCLRDADPADLNAQGDQFMELQPVIGGPVMPIATGEALTSGEFNHVPVLHGVTSDEFQPLALSMEIESEADYLAALEANFGDQAEAIAAEYPASDFDLPVKAMGRVLSDAEWATGFAQTRVALGDQVPAFSYEMSVADAPYYNYVPRPDFPVDAFHMVDCAFLFDTPFMEPLSEKHEPLADLMIESWSTFARTGDPDGDGGWEPHSTDTDTRRLSPEGATNVDFEDDHHTEFWASLHA</sequence>
<dbReference type="AlphaFoldDB" id="A0A4S8QA98"/>
<protein>
    <recommendedName>
        <fullName evidence="3">Carboxylic ester hydrolase</fullName>
        <ecNumber evidence="3">3.1.1.-</ecNumber>
    </recommendedName>
</protein>
<evidence type="ECO:0000256" key="2">
    <source>
        <dbReference type="ARBA" id="ARBA00022801"/>
    </source>
</evidence>
<dbReference type="InterPro" id="IPR002018">
    <property type="entry name" value="CarbesteraseB"/>
</dbReference>
<evidence type="ECO:0000256" key="4">
    <source>
        <dbReference type="SAM" id="MobiDB-lite"/>
    </source>
</evidence>
<keyword evidence="3" id="KW-0732">Signal</keyword>
<name>A0A4S8QA98_9ACTN</name>
<comment type="caution">
    <text evidence="6">The sequence shown here is derived from an EMBL/GenBank/DDBJ whole genome shotgun (WGS) entry which is preliminary data.</text>
</comment>
<proteinExistence type="inferred from homology"/>